<dbReference type="Proteomes" id="UP000019205">
    <property type="component" value="Chromosome"/>
</dbReference>
<comment type="caution">
    <text evidence="2">The sequence shown here is derived from an EMBL/GenBank/DDBJ whole genome shotgun (WGS) entry which is preliminary data.</text>
</comment>
<reference evidence="2 3" key="2">
    <citation type="journal article" date="2009" name="PLoS ONE">
        <title>The photosynthetic apparatus and its regulation in the aerobic gammaproteobacterium Congregibacter litoralis gen. nov., sp. nov.</title>
        <authorList>
            <person name="Spring S."/>
            <person name="Lunsdorf H."/>
            <person name="Fuchs B.M."/>
            <person name="Tindall B.J."/>
        </authorList>
    </citation>
    <scope>NUCLEOTIDE SEQUENCE [LARGE SCALE GENOMIC DNA]</scope>
    <source>
        <strain evidence="2">KT71</strain>
    </source>
</reference>
<sequence>MIHAHHWITYISQFFTGEALTWPSTFMTHLLNFPTLSSPATSDMWRKRPYSPPNSE</sequence>
<dbReference type="AlphaFoldDB" id="V7HS42"/>
<organism evidence="2 3">
    <name type="scientific">Congregibacter litoralis KT71</name>
    <dbReference type="NCBI Taxonomy" id="314285"/>
    <lineage>
        <taxon>Bacteria</taxon>
        <taxon>Pseudomonadati</taxon>
        <taxon>Pseudomonadota</taxon>
        <taxon>Gammaproteobacteria</taxon>
        <taxon>Cellvibrionales</taxon>
        <taxon>Halieaceae</taxon>
        <taxon>Congregibacter</taxon>
    </lineage>
</organism>
<evidence type="ECO:0000313" key="3">
    <source>
        <dbReference type="Proteomes" id="UP000019205"/>
    </source>
</evidence>
<dbReference type="EMBL" id="AAOA02000002">
    <property type="protein sequence ID" value="ESZ89383.1"/>
    <property type="molecule type" value="Genomic_DNA"/>
</dbReference>
<keyword evidence="3" id="KW-1185">Reference proteome</keyword>
<protein>
    <submittedName>
        <fullName evidence="2">Uncharacterized protein</fullName>
    </submittedName>
</protein>
<proteinExistence type="predicted"/>
<name>V7HS42_9GAMM</name>
<feature type="region of interest" description="Disordered" evidence="1">
    <location>
        <begin position="37"/>
        <end position="56"/>
    </location>
</feature>
<evidence type="ECO:0000313" key="2">
    <source>
        <dbReference type="EMBL" id="ESZ89383.1"/>
    </source>
</evidence>
<accession>V7HS42</accession>
<dbReference type="HOGENOM" id="CLU_3006432_0_0_6"/>
<gene>
    <name evidence="2" type="ORF">KT71_000265</name>
</gene>
<reference evidence="2 3" key="1">
    <citation type="journal article" date="2007" name="Proc. Natl. Acad. Sci. U.S.A.">
        <title>Characterization of a marine gammaproteobacterium capable of aerobic anoxygenic photosynthesis.</title>
        <authorList>
            <person name="Fuchs B.M."/>
            <person name="Spring S."/>
            <person name="Teeling H."/>
            <person name="Quast C."/>
            <person name="Wulf J."/>
            <person name="Schattenhofer M."/>
            <person name="Yan S."/>
            <person name="Ferriera S."/>
            <person name="Johnson J."/>
            <person name="Glockner F.O."/>
            <person name="Amann R."/>
        </authorList>
    </citation>
    <scope>NUCLEOTIDE SEQUENCE [LARGE SCALE GENOMIC DNA]</scope>
    <source>
        <strain evidence="2">KT71</strain>
    </source>
</reference>
<evidence type="ECO:0000256" key="1">
    <source>
        <dbReference type="SAM" id="MobiDB-lite"/>
    </source>
</evidence>